<gene>
    <name evidence="2" type="ORF">KLLA0_C12353g</name>
</gene>
<accession>Q6CTJ0</accession>
<dbReference type="InParanoid" id="Q6CTJ0"/>
<dbReference type="OMA" id="EFAPVPN"/>
<dbReference type="InterPro" id="IPR032914">
    <property type="entry name" value="Vam6/VPS39/TRAP1"/>
</dbReference>
<dbReference type="PaxDb" id="284590-Q6CTJ0"/>
<dbReference type="AlphaFoldDB" id="Q6CTJ0"/>
<dbReference type="FunCoup" id="Q6CTJ0">
    <property type="interactions" value="80"/>
</dbReference>
<dbReference type="PROSITE" id="PS50219">
    <property type="entry name" value="CNH"/>
    <property type="match status" value="1"/>
</dbReference>
<evidence type="ECO:0000313" key="3">
    <source>
        <dbReference type="Proteomes" id="UP000000598"/>
    </source>
</evidence>
<organism evidence="2 3">
    <name type="scientific">Kluyveromyces lactis (strain ATCC 8585 / CBS 2359 / DSM 70799 / NBRC 1267 / NRRL Y-1140 / WM37)</name>
    <name type="common">Yeast</name>
    <name type="synonym">Candida sphaerica</name>
    <dbReference type="NCBI Taxonomy" id="284590"/>
    <lineage>
        <taxon>Eukaryota</taxon>
        <taxon>Fungi</taxon>
        <taxon>Dikarya</taxon>
        <taxon>Ascomycota</taxon>
        <taxon>Saccharomycotina</taxon>
        <taxon>Saccharomycetes</taxon>
        <taxon>Saccharomycetales</taxon>
        <taxon>Saccharomycetaceae</taxon>
        <taxon>Kluyveromyces</taxon>
    </lineage>
</organism>
<protein>
    <submittedName>
        <fullName evidence="2">KLLA0C12353p</fullName>
    </submittedName>
</protein>
<evidence type="ECO:0000259" key="1">
    <source>
        <dbReference type="PROSITE" id="PS50219"/>
    </source>
</evidence>
<dbReference type="InterPro" id="IPR001180">
    <property type="entry name" value="CNH_dom"/>
</dbReference>
<dbReference type="STRING" id="284590.Q6CTJ0"/>
<dbReference type="PANTHER" id="PTHR12894">
    <property type="entry name" value="CNH DOMAIN CONTAINING"/>
    <property type="match status" value="1"/>
</dbReference>
<proteinExistence type="predicted"/>
<dbReference type="Proteomes" id="UP000000598">
    <property type="component" value="Chromosome C"/>
</dbReference>
<feature type="domain" description="CNH" evidence="1">
    <location>
        <begin position="33"/>
        <end position="310"/>
    </location>
</feature>
<dbReference type="GO" id="GO:0034058">
    <property type="term" value="P:endosomal vesicle fusion"/>
    <property type="evidence" value="ECO:0007669"/>
    <property type="project" value="TreeGrafter"/>
</dbReference>
<dbReference type="EMBL" id="CR382123">
    <property type="protein sequence ID" value="CAH01600.1"/>
    <property type="molecule type" value="Genomic_DNA"/>
</dbReference>
<dbReference type="GO" id="GO:0000329">
    <property type="term" value="C:fungal-type vacuole membrane"/>
    <property type="evidence" value="ECO:0007669"/>
    <property type="project" value="TreeGrafter"/>
</dbReference>
<dbReference type="eggNOG" id="KOG2063">
    <property type="taxonomic scope" value="Eukaryota"/>
</dbReference>
<dbReference type="GO" id="GO:0006914">
    <property type="term" value="P:autophagy"/>
    <property type="evidence" value="ECO:0007669"/>
    <property type="project" value="TreeGrafter"/>
</dbReference>
<keyword evidence="3" id="KW-1185">Reference proteome</keyword>
<name>Q6CTJ0_KLULA</name>
<evidence type="ECO:0000313" key="2">
    <source>
        <dbReference type="EMBL" id="CAH01600.1"/>
    </source>
</evidence>
<dbReference type="HOGENOM" id="CLU_005205_0_0_1"/>
<dbReference type="PANTHER" id="PTHR12894:SF28">
    <property type="entry name" value="VACUOLAR PROTEIN SORTING-ASSOCIATED PROTEIN 3"/>
    <property type="match status" value="1"/>
</dbReference>
<sequence>MNDDTKEKPISTAFEVTDGLYAVSPLIENVPHEYEYSCIEYYGQHIYLGSTSGALLHYYELDVGNFTLISEVNFNEDRPTGIDGITLLPKIDRALVLSEGRLKMFLLPEFAPASNIPSIMNITELSLLEFCEKTQCYSCFLYTKNLVKRVSITSKEIKVEQKYNIKRIRKAIPSKDAKLLMAAVDNSYSIIHLENELVTPLFKVSETDDEELSPIVTNFGKSEYIVTCGISNDQNCMGLILNDDGEITHGTVVIENYPLTVIVDNLYVLSELHGSKCLQIHLIKENNDPVVIQNVRNQTPFHITKLQTPFITRQFNKELIEKLRYVPLIAEELQFREEQEKAYVARQIAVECHMIIYGKCGIYSLCRKPFLLTISSYGEDTLPILKSFITEESQSNYQLLQKSYLQFLYVLLLTLHMEHIDKDLIDAWLKYIDVADIRVLIYLLGFDIYGDLWIPNGLLAFSKKLHSLKLVHKCNDVLNIIQYLKFQLKETCSDSLKDSANVYLSLDLILLRDNIAKGSSNVDEYEATSYQEIAKELSKHKKEHSETLIAIYEKTKEVTPLLEILRQTDQKRLINYLNTHFQELPDTYSKEMLTDDISSALKDYNDDTVSDVLQLINNLNLDVKRLISSIEDPDTKVLLLEKLGASSTQDLTFLYEYYKAKLTVLNSKLIESSNLPITEYITNMTYNKSPFKEYLKNKLGEKKEYEGCFDVGTKLLKIEKALNIKEGSIIDDIDASFVLRIMITDISVLKEKIGFEKLLDIYLSRNDFATVESLLQANDKVVLKVIDHYLSLNNTRVISQFLNKNTCCINDSGLLIEILEKIPPTIQISVLSGFLFPLLRRKDESTYNLQIKKGILRHRTQNINNIERCLEL</sequence>
<reference evidence="2 3" key="1">
    <citation type="journal article" date="2004" name="Nature">
        <title>Genome evolution in yeasts.</title>
        <authorList>
            <consortium name="Genolevures"/>
            <person name="Dujon B."/>
            <person name="Sherman D."/>
            <person name="Fischer G."/>
            <person name="Durrens P."/>
            <person name="Casaregola S."/>
            <person name="Lafontaine I."/>
            <person name="de Montigny J."/>
            <person name="Marck C."/>
            <person name="Neuveglise C."/>
            <person name="Talla E."/>
            <person name="Goffard N."/>
            <person name="Frangeul L."/>
            <person name="Aigle M."/>
            <person name="Anthouard V."/>
            <person name="Babour A."/>
            <person name="Barbe V."/>
            <person name="Barnay S."/>
            <person name="Blanchin S."/>
            <person name="Beckerich J.M."/>
            <person name="Beyne E."/>
            <person name="Bleykasten C."/>
            <person name="Boisrame A."/>
            <person name="Boyer J."/>
            <person name="Cattolico L."/>
            <person name="Confanioleri F."/>
            <person name="de Daruvar A."/>
            <person name="Despons L."/>
            <person name="Fabre E."/>
            <person name="Fairhead C."/>
            <person name="Ferry-Dumazet H."/>
            <person name="Groppi A."/>
            <person name="Hantraye F."/>
            <person name="Hennequin C."/>
            <person name="Jauniaux N."/>
            <person name="Joyet P."/>
            <person name="Kachouri R."/>
            <person name="Kerrest A."/>
            <person name="Koszul R."/>
            <person name="Lemaire M."/>
            <person name="Lesur I."/>
            <person name="Ma L."/>
            <person name="Muller H."/>
            <person name="Nicaud J.M."/>
            <person name="Nikolski M."/>
            <person name="Oztas S."/>
            <person name="Ozier-Kalogeropoulos O."/>
            <person name="Pellenz S."/>
            <person name="Potier S."/>
            <person name="Richard G.F."/>
            <person name="Straub M.L."/>
            <person name="Suleau A."/>
            <person name="Swennene D."/>
            <person name="Tekaia F."/>
            <person name="Wesolowski-Louvel M."/>
            <person name="Westhof E."/>
            <person name="Wirth B."/>
            <person name="Zeniou-Meyer M."/>
            <person name="Zivanovic I."/>
            <person name="Bolotin-Fukuhara M."/>
            <person name="Thierry A."/>
            <person name="Bouchier C."/>
            <person name="Caudron B."/>
            <person name="Scarpelli C."/>
            <person name="Gaillardin C."/>
            <person name="Weissenbach J."/>
            <person name="Wincker P."/>
            <person name="Souciet J.L."/>
        </authorList>
    </citation>
    <scope>NUCLEOTIDE SEQUENCE [LARGE SCALE GENOMIC DNA]</scope>
    <source>
        <strain evidence="3">ATCC 8585 / CBS 2359 / DSM 70799 / NBRC 1267 / NRRL Y-1140 / WM37</strain>
    </source>
</reference>
<dbReference type="KEGG" id="kla:KLLA0_C12353g"/>